<reference evidence="1 2" key="1">
    <citation type="journal article" date="2022" name="Plant J.">
        <title>Chromosome-level genome of Camellia lanceoleosa provides a valuable resource for understanding genome evolution and self-incompatibility.</title>
        <authorList>
            <person name="Gong W."/>
            <person name="Xiao S."/>
            <person name="Wang L."/>
            <person name="Liao Z."/>
            <person name="Chang Y."/>
            <person name="Mo W."/>
            <person name="Hu G."/>
            <person name="Li W."/>
            <person name="Zhao G."/>
            <person name="Zhu H."/>
            <person name="Hu X."/>
            <person name="Ji K."/>
            <person name="Xiang X."/>
            <person name="Song Q."/>
            <person name="Yuan D."/>
            <person name="Jin S."/>
            <person name="Zhang L."/>
        </authorList>
    </citation>
    <scope>NUCLEOTIDE SEQUENCE [LARGE SCALE GENOMIC DNA]</scope>
    <source>
        <strain evidence="1">SQ_2022a</strain>
    </source>
</reference>
<comment type="caution">
    <text evidence="1">The sequence shown here is derived from an EMBL/GenBank/DDBJ whole genome shotgun (WGS) entry which is preliminary data.</text>
</comment>
<protein>
    <submittedName>
        <fullName evidence="1">Uncharacterized protein</fullName>
    </submittedName>
</protein>
<evidence type="ECO:0000313" key="2">
    <source>
        <dbReference type="Proteomes" id="UP001060215"/>
    </source>
</evidence>
<dbReference type="EMBL" id="CM045762">
    <property type="protein sequence ID" value="KAI8010059.1"/>
    <property type="molecule type" value="Genomic_DNA"/>
</dbReference>
<gene>
    <name evidence="1" type="ORF">LOK49_LG06G00515</name>
</gene>
<accession>A0ACC0HAI4</accession>
<evidence type="ECO:0000313" key="1">
    <source>
        <dbReference type="EMBL" id="KAI8010059.1"/>
    </source>
</evidence>
<organism evidence="1 2">
    <name type="scientific">Camellia lanceoleosa</name>
    <dbReference type="NCBI Taxonomy" id="1840588"/>
    <lineage>
        <taxon>Eukaryota</taxon>
        <taxon>Viridiplantae</taxon>
        <taxon>Streptophyta</taxon>
        <taxon>Embryophyta</taxon>
        <taxon>Tracheophyta</taxon>
        <taxon>Spermatophyta</taxon>
        <taxon>Magnoliopsida</taxon>
        <taxon>eudicotyledons</taxon>
        <taxon>Gunneridae</taxon>
        <taxon>Pentapetalae</taxon>
        <taxon>asterids</taxon>
        <taxon>Ericales</taxon>
        <taxon>Theaceae</taxon>
        <taxon>Camellia</taxon>
    </lineage>
</organism>
<dbReference type="Proteomes" id="UP001060215">
    <property type="component" value="Chromosome 5"/>
</dbReference>
<sequence length="81" mass="9059">MLVKSLSMASFKTSNPKHSFISCHRVTHPTFLSLSLSLSLSSFLNQSQSPKEDTYDPPFSFTSKTLNPNDEIKGIVTMKLH</sequence>
<keyword evidence="2" id="KW-1185">Reference proteome</keyword>
<proteinExistence type="predicted"/>
<name>A0ACC0HAI4_9ERIC</name>